<dbReference type="Pfam" id="PF01624">
    <property type="entry name" value="MutS_I"/>
    <property type="match status" value="1"/>
</dbReference>
<keyword evidence="6 7" id="KW-0234">DNA repair</keyword>
<name>A0A182HJ76_ANOAR</name>
<dbReference type="InterPro" id="IPR045076">
    <property type="entry name" value="MutS"/>
</dbReference>
<dbReference type="FunFam" id="3.30.420.110:FF:000027">
    <property type="entry name" value="DNA mismatch repair protein"/>
    <property type="match status" value="1"/>
</dbReference>
<feature type="coiled-coil region" evidence="8">
    <location>
        <begin position="760"/>
        <end position="787"/>
    </location>
</feature>
<comment type="function">
    <text evidence="6 7">Component of the post-replicative DNA mismatch repair system (MMR).</text>
</comment>
<dbReference type="CDD" id="cd03286">
    <property type="entry name" value="ABC_MSH6_euk"/>
    <property type="match status" value="1"/>
</dbReference>
<dbReference type="InterPro" id="IPR007696">
    <property type="entry name" value="DNA_mismatch_repair_MutS_core"/>
</dbReference>
<dbReference type="AlphaFoldDB" id="A0A182HJ76"/>
<evidence type="ECO:0000256" key="3">
    <source>
        <dbReference type="ARBA" id="ARBA00022763"/>
    </source>
</evidence>
<keyword evidence="2 6" id="KW-0547">Nucleotide-binding</keyword>
<dbReference type="Gene3D" id="3.30.420.110">
    <property type="entry name" value="MutS, connector domain"/>
    <property type="match status" value="1"/>
</dbReference>
<feature type="compositionally biased region" description="Polar residues" evidence="9">
    <location>
        <begin position="49"/>
        <end position="63"/>
    </location>
</feature>
<dbReference type="SUPFAM" id="SSF48334">
    <property type="entry name" value="DNA repair protein MutS, domain III"/>
    <property type="match status" value="1"/>
</dbReference>
<dbReference type="Gene3D" id="3.40.50.300">
    <property type="entry name" value="P-loop containing nucleotide triphosphate hydrolases"/>
    <property type="match status" value="1"/>
</dbReference>
<proteinExistence type="inferred from homology"/>
<dbReference type="Gene3D" id="3.40.1170.10">
    <property type="entry name" value="DNA repair protein MutS, domain I"/>
    <property type="match status" value="1"/>
</dbReference>
<dbReference type="SUPFAM" id="SSF55271">
    <property type="entry name" value="DNA repair protein MutS, domain I"/>
    <property type="match status" value="1"/>
</dbReference>
<dbReference type="PANTHER" id="PTHR11361">
    <property type="entry name" value="DNA MISMATCH REPAIR PROTEIN MUTS FAMILY MEMBER"/>
    <property type="match status" value="1"/>
</dbReference>
<dbReference type="Proteomes" id="UP000075840">
    <property type="component" value="Unassembled WGS sequence"/>
</dbReference>
<dbReference type="GO" id="GO:0030983">
    <property type="term" value="F:mismatched DNA binding"/>
    <property type="evidence" value="ECO:0007669"/>
    <property type="project" value="UniProtKB-UniRule"/>
</dbReference>
<keyword evidence="5 6" id="KW-0238">DNA-binding</keyword>
<dbReference type="InterPro" id="IPR017261">
    <property type="entry name" value="DNA_mismatch_repair_MutS/MSH"/>
</dbReference>
<dbReference type="Gene3D" id="1.10.1420.10">
    <property type="match status" value="2"/>
</dbReference>
<keyword evidence="8" id="KW-0175">Coiled coil</keyword>
<evidence type="ECO:0000256" key="8">
    <source>
        <dbReference type="SAM" id="Coils"/>
    </source>
</evidence>
<feature type="region of interest" description="Disordered" evidence="9">
    <location>
        <begin position="1"/>
        <end position="138"/>
    </location>
</feature>
<comment type="similarity">
    <text evidence="1 6 7">Belongs to the DNA mismatch repair MutS family.</text>
</comment>
<dbReference type="PROSITE" id="PS00486">
    <property type="entry name" value="DNA_MISMATCH_REPAIR_2"/>
    <property type="match status" value="1"/>
</dbReference>
<protein>
    <recommendedName>
        <fullName evidence="6">DNA mismatch repair protein</fullName>
    </recommendedName>
</protein>
<feature type="compositionally biased region" description="Basic and acidic residues" evidence="9">
    <location>
        <begin position="68"/>
        <end position="81"/>
    </location>
</feature>
<dbReference type="InterPro" id="IPR007861">
    <property type="entry name" value="DNA_mismatch_repair_MutS_clamp"/>
</dbReference>
<dbReference type="InterPro" id="IPR016151">
    <property type="entry name" value="DNA_mismatch_repair_MutS_N"/>
</dbReference>
<dbReference type="InterPro" id="IPR036187">
    <property type="entry name" value="DNA_mismatch_repair_MutS_sf"/>
</dbReference>
<evidence type="ECO:0000313" key="12">
    <source>
        <dbReference type="Proteomes" id="UP000075840"/>
    </source>
</evidence>
<keyword evidence="3 6" id="KW-0227">DNA damage</keyword>
<dbReference type="PIRSF" id="PIRSF037677">
    <property type="entry name" value="DNA_mis_repair_Msh6"/>
    <property type="match status" value="1"/>
</dbReference>
<dbReference type="GO" id="GO:0032301">
    <property type="term" value="C:MutSalpha complex"/>
    <property type="evidence" value="ECO:0007669"/>
    <property type="project" value="TreeGrafter"/>
</dbReference>
<dbReference type="SUPFAM" id="SSF52540">
    <property type="entry name" value="P-loop containing nucleoside triphosphate hydrolases"/>
    <property type="match status" value="1"/>
</dbReference>
<evidence type="ECO:0000256" key="9">
    <source>
        <dbReference type="SAM" id="MobiDB-lite"/>
    </source>
</evidence>
<evidence type="ECO:0000256" key="6">
    <source>
        <dbReference type="PIRNR" id="PIRNR037677"/>
    </source>
</evidence>
<feature type="domain" description="DNA mismatch repair proteins mutS family" evidence="10">
    <location>
        <begin position="1034"/>
        <end position="1050"/>
    </location>
</feature>
<dbReference type="FunFam" id="3.40.1170.10:FF:000002">
    <property type="entry name" value="DNA mismatch repair protein"/>
    <property type="match status" value="1"/>
</dbReference>
<dbReference type="GO" id="GO:0140664">
    <property type="term" value="F:ATP-dependent DNA damage sensor activity"/>
    <property type="evidence" value="ECO:0007669"/>
    <property type="project" value="InterPro"/>
</dbReference>
<sequence length="1194" mass="133239">MSKSKEKFPSSPNTLHNYFARSPASTKKPPGANPSTPTSALAAGPKAISSASSPQANSGTPKSSKAAVKKEIESAGKEKRPAVVKPDADEGDDEPIGTQKKRRRILLLDDISDNEEEDAGGRNNENKPNNNNNQEGYDEQTGTKRFALLSTFERPLETADTSERQAGKGEKPLGGTDEGPVQKKIKLEALAEPHDEDPGAVLDEPTVWTHQKLDFLKPNKIKDIHGNRPGSEKYDNRTLFVPDSYLNTLTPAMRQWWILKSKNFDCVLFFKVGKFYELYHMDAEVGVTELGFSFMKGEFAHSGFPEAAYDRMSTTLVEKGYKVARVEQTETPDMMQERCKVERTTSKYDKVVRREICQITVMGTEVFGQQVTITANHQPRYMLAITESGRQGTAGCRYGVCFIDTSIGLFHLGEFEDDNQQSRLLTFLSHYPPVLVLHERATPSEGMQRIFKTLLANVKREALTAGTQLWTGEKTLKYLAETVYGGSSSEGSKWPATLRTMLDETDSLGLTPKESYQLALKALGGCVWYLQRCLLDQQVLSLATFEEYVPLDEHREATETIAQRIDDAARAKRFMVLDSITLNNLKIVGSEGSLVDRMDHCCSKFGKRLLYNWVCAPSCIKEEILQRQEAVTELIENVDLLQDVRQILGQLPDMERHLAQIHGFGLALRDHPARRAILYEEHVYGKKKMRDFIATLKGFQSLLPLPQMFASVHSQLLVRLTQKANSNPAGAFPSMEKQIEFFESSFDHEKALKSGSIVPEKGLDTEYDAIEQEIKDLNAELEAYLAEQSKFFGCTVKYFGNDKKRFQLEVPEGRAKKATGDYTLEGTKTGKNATKRFHTEETRRFLKQMMLLEDRRKSVLKDLARRIFERFSRDYDMWKGCIELVATLDVLTSLAEYARTEGLSCVPVLLSKDETIGGKSFIEIEEGIHPCLSSEAAENFIPNGTAIGGDGKANLVLLTGPNMGGKSTLMRQVGLLAVLAQIGSRLPAEACRMTLIDRIFTRLGASDDIMAGHSTFLVELNETSAILKHATADSLVLLDELGRGTATYDGTAVAGAVVHFLADLKCRTMFSTHYHNLVDSFHEDPRIALGHMVQLYDGGGKKDACMVENEEGDDPTQETVTFLYRYTDGACPKSYGFNAAKLAGMPTAIIKRAYELSKTVEKEALKRKILMKLLKQAPQNEIKDLVVKLKSFQF</sequence>
<dbReference type="GO" id="GO:0006298">
    <property type="term" value="P:mismatch repair"/>
    <property type="evidence" value="ECO:0007669"/>
    <property type="project" value="InterPro"/>
</dbReference>
<dbReference type="InterPro" id="IPR027417">
    <property type="entry name" value="P-loop_NTPase"/>
</dbReference>
<organism evidence="11 12">
    <name type="scientific">Anopheles arabiensis</name>
    <name type="common">Mosquito</name>
    <dbReference type="NCBI Taxonomy" id="7173"/>
    <lineage>
        <taxon>Eukaryota</taxon>
        <taxon>Metazoa</taxon>
        <taxon>Ecdysozoa</taxon>
        <taxon>Arthropoda</taxon>
        <taxon>Hexapoda</taxon>
        <taxon>Insecta</taxon>
        <taxon>Pterygota</taxon>
        <taxon>Neoptera</taxon>
        <taxon>Endopterygota</taxon>
        <taxon>Diptera</taxon>
        <taxon>Nematocera</taxon>
        <taxon>Culicoidea</taxon>
        <taxon>Culicidae</taxon>
        <taxon>Anophelinae</taxon>
        <taxon>Anopheles</taxon>
    </lineage>
</organism>
<evidence type="ECO:0000256" key="2">
    <source>
        <dbReference type="ARBA" id="ARBA00022741"/>
    </source>
</evidence>
<dbReference type="EnsemblMetazoa" id="AARA001288-RA">
    <property type="protein sequence ID" value="AARA001288-PA"/>
    <property type="gene ID" value="AARA001288"/>
</dbReference>
<keyword evidence="12" id="KW-1185">Reference proteome</keyword>
<dbReference type="InterPro" id="IPR007695">
    <property type="entry name" value="DNA_mismatch_repair_MutS-lik_N"/>
</dbReference>
<dbReference type="InterPro" id="IPR007860">
    <property type="entry name" value="DNA_mmatch_repair_MutS_con_dom"/>
</dbReference>
<feature type="compositionally biased region" description="Basic and acidic residues" evidence="9">
    <location>
        <begin position="155"/>
        <end position="171"/>
    </location>
</feature>
<evidence type="ECO:0000256" key="4">
    <source>
        <dbReference type="ARBA" id="ARBA00022840"/>
    </source>
</evidence>
<dbReference type="InterPro" id="IPR000432">
    <property type="entry name" value="DNA_mismatch_repair_MutS_C"/>
</dbReference>
<evidence type="ECO:0000256" key="5">
    <source>
        <dbReference type="ARBA" id="ARBA00023125"/>
    </source>
</evidence>
<dbReference type="FunFam" id="1.10.1420.10:FF:000005">
    <property type="entry name" value="DNA mismatch repair protein"/>
    <property type="match status" value="1"/>
</dbReference>
<dbReference type="VEuPathDB" id="VectorBase:AARA21_015064"/>
<dbReference type="GO" id="GO:0005524">
    <property type="term" value="F:ATP binding"/>
    <property type="evidence" value="ECO:0007669"/>
    <property type="project" value="UniProtKB-UniRule"/>
</dbReference>
<dbReference type="InterPro" id="IPR036678">
    <property type="entry name" value="MutS_con_dom_sf"/>
</dbReference>
<reference evidence="11" key="1">
    <citation type="submission" date="2022-08" db="UniProtKB">
        <authorList>
            <consortium name="EnsemblMetazoa"/>
        </authorList>
    </citation>
    <scope>IDENTIFICATION</scope>
    <source>
        <strain evidence="11">Dongola</strain>
    </source>
</reference>
<evidence type="ECO:0000256" key="7">
    <source>
        <dbReference type="RuleBase" id="RU003756"/>
    </source>
</evidence>
<dbReference type="Pfam" id="PF05192">
    <property type="entry name" value="MutS_III"/>
    <property type="match status" value="1"/>
</dbReference>
<keyword evidence="4 6" id="KW-0067">ATP-binding</keyword>
<evidence type="ECO:0000256" key="1">
    <source>
        <dbReference type="ARBA" id="ARBA00006271"/>
    </source>
</evidence>
<dbReference type="Pfam" id="PF00488">
    <property type="entry name" value="MutS_V"/>
    <property type="match status" value="1"/>
</dbReference>
<dbReference type="EMBL" id="APCN01002129">
    <property type="status" value="NOT_ANNOTATED_CDS"/>
    <property type="molecule type" value="Genomic_DNA"/>
</dbReference>
<dbReference type="SMART" id="SM00534">
    <property type="entry name" value="MUTSac"/>
    <property type="match status" value="1"/>
</dbReference>
<feature type="region of interest" description="Disordered" evidence="9">
    <location>
        <begin position="155"/>
        <end position="181"/>
    </location>
</feature>
<evidence type="ECO:0000259" key="10">
    <source>
        <dbReference type="PROSITE" id="PS00486"/>
    </source>
</evidence>
<dbReference type="FunFam" id="3.40.50.300:FF:002677">
    <property type="entry name" value="DNA mismatch repair protein"/>
    <property type="match status" value="1"/>
</dbReference>
<dbReference type="Pfam" id="PF05188">
    <property type="entry name" value="MutS_II"/>
    <property type="match status" value="1"/>
</dbReference>
<accession>A0A182HJ76</accession>
<dbReference type="VEuPathDB" id="VectorBase:AARA001288"/>
<dbReference type="Pfam" id="PF05190">
    <property type="entry name" value="MutS_IV"/>
    <property type="match status" value="1"/>
</dbReference>
<evidence type="ECO:0000313" key="11">
    <source>
        <dbReference type="EnsemblMetazoa" id="AARA001288-PA"/>
    </source>
</evidence>
<dbReference type="SMART" id="SM00533">
    <property type="entry name" value="MUTSd"/>
    <property type="match status" value="1"/>
</dbReference>
<dbReference type="PANTHER" id="PTHR11361:SF148">
    <property type="entry name" value="DNA MISMATCH REPAIR PROTEIN MSH6"/>
    <property type="match status" value="1"/>
</dbReference>